<evidence type="ECO:0000256" key="1">
    <source>
        <dbReference type="SAM" id="MobiDB-lite"/>
    </source>
</evidence>
<organism evidence="2 3">
    <name type="scientific">Lithospermum erythrorhizon</name>
    <name type="common">Purple gromwell</name>
    <name type="synonym">Lithospermum officinale var. erythrorhizon</name>
    <dbReference type="NCBI Taxonomy" id="34254"/>
    <lineage>
        <taxon>Eukaryota</taxon>
        <taxon>Viridiplantae</taxon>
        <taxon>Streptophyta</taxon>
        <taxon>Embryophyta</taxon>
        <taxon>Tracheophyta</taxon>
        <taxon>Spermatophyta</taxon>
        <taxon>Magnoliopsida</taxon>
        <taxon>eudicotyledons</taxon>
        <taxon>Gunneridae</taxon>
        <taxon>Pentapetalae</taxon>
        <taxon>asterids</taxon>
        <taxon>lamiids</taxon>
        <taxon>Boraginales</taxon>
        <taxon>Boraginaceae</taxon>
        <taxon>Boraginoideae</taxon>
        <taxon>Lithospermeae</taxon>
        <taxon>Lithospermum</taxon>
    </lineage>
</organism>
<comment type="caution">
    <text evidence="2">The sequence shown here is derived from an EMBL/GenBank/DDBJ whole genome shotgun (WGS) entry which is preliminary data.</text>
</comment>
<evidence type="ECO:0000313" key="2">
    <source>
        <dbReference type="EMBL" id="GAA0157614.1"/>
    </source>
</evidence>
<gene>
    <name evidence="2" type="ORF">LIER_14847</name>
</gene>
<feature type="region of interest" description="Disordered" evidence="1">
    <location>
        <begin position="1"/>
        <end position="53"/>
    </location>
</feature>
<evidence type="ECO:0000313" key="3">
    <source>
        <dbReference type="Proteomes" id="UP001454036"/>
    </source>
</evidence>
<feature type="compositionally biased region" description="Basic and acidic residues" evidence="1">
    <location>
        <begin position="35"/>
        <end position="53"/>
    </location>
</feature>
<sequence>MSNFNQQEAKYPQPPPAGNGGGPYVMAPPPIGYPTKDDSGWESCKHSSEDTTSRGDGFLKGWHFVRVFVLGFRHGRPRLGKSYSAPFFHRRGGGGF</sequence>
<dbReference type="AlphaFoldDB" id="A0AAV3Q1K5"/>
<accession>A0AAV3Q1K5</accession>
<keyword evidence="3" id="KW-1185">Reference proteome</keyword>
<name>A0AAV3Q1K5_LITER</name>
<dbReference type="Proteomes" id="UP001454036">
    <property type="component" value="Unassembled WGS sequence"/>
</dbReference>
<protein>
    <submittedName>
        <fullName evidence="2">Uncharacterized protein</fullName>
    </submittedName>
</protein>
<reference evidence="2 3" key="1">
    <citation type="submission" date="2024-01" db="EMBL/GenBank/DDBJ databases">
        <title>The complete chloroplast genome sequence of Lithospermum erythrorhizon: insights into the phylogenetic relationship among Boraginaceae species and the maternal lineages of purple gromwells.</title>
        <authorList>
            <person name="Okada T."/>
            <person name="Watanabe K."/>
        </authorList>
    </citation>
    <scope>NUCLEOTIDE SEQUENCE [LARGE SCALE GENOMIC DNA]</scope>
</reference>
<proteinExistence type="predicted"/>
<dbReference type="EMBL" id="BAABME010003146">
    <property type="protein sequence ID" value="GAA0157614.1"/>
    <property type="molecule type" value="Genomic_DNA"/>
</dbReference>